<dbReference type="EC" id="1.-.-.-" evidence="3"/>
<proteinExistence type="predicted"/>
<dbReference type="Proteomes" id="UP001595847">
    <property type="component" value="Unassembled WGS sequence"/>
</dbReference>
<dbReference type="SUPFAM" id="SSF51679">
    <property type="entry name" value="Bacterial luciferase-like"/>
    <property type="match status" value="1"/>
</dbReference>
<feature type="domain" description="Luciferase-like" evidence="2">
    <location>
        <begin position="5"/>
        <end position="324"/>
    </location>
</feature>
<evidence type="ECO:0000259" key="2">
    <source>
        <dbReference type="Pfam" id="PF00296"/>
    </source>
</evidence>
<dbReference type="InterPro" id="IPR011251">
    <property type="entry name" value="Luciferase-like_dom"/>
</dbReference>
<accession>A0ABV8FW99</accession>
<gene>
    <name evidence="3" type="ORF">ACFOVU_22900</name>
</gene>
<dbReference type="PANTHER" id="PTHR43244">
    <property type="match status" value="1"/>
</dbReference>
<dbReference type="Pfam" id="PF00296">
    <property type="entry name" value="Bac_luciferase"/>
    <property type="match status" value="1"/>
</dbReference>
<dbReference type="NCBIfam" id="TIGR03559">
    <property type="entry name" value="F420_Rv3520c"/>
    <property type="match status" value="1"/>
</dbReference>
<evidence type="ECO:0000256" key="1">
    <source>
        <dbReference type="ARBA" id="ARBA00023002"/>
    </source>
</evidence>
<evidence type="ECO:0000313" key="4">
    <source>
        <dbReference type="Proteomes" id="UP001595847"/>
    </source>
</evidence>
<dbReference type="PANTHER" id="PTHR43244:SF1">
    <property type="entry name" value="5,10-METHYLENETETRAHYDROMETHANOPTERIN REDUCTASE"/>
    <property type="match status" value="1"/>
</dbReference>
<sequence>MRISMPLQYAGDPKDAADRLAGLEKAGLDTVWVAEAYGYDSPTLMGYIAARTERVRIGSAILPLYSRTPALIAQTAAGLDHLSDGRAVLGLGASGPQVIEGWHGVPYTKPLARTREVVEICRKVWARQEPVTHDGAVFTLPLPPDQGTGLGKPLKLINHPVRASIPVYVASLGEKNVELTAEIADGWLPHLFIPEKAQEIWGGALERGAAKRTPGLGPLEISAGGMLAIGEDEDTRKLADFSRPMIALYVGGMGAKGKNFYNTLMRRYGYEEAADKIQDLYLAGRKDEAAAAVPAEVVELTNLVGPESHVRERVAAFRAAGVTHLNVIPVGDDPVKLIEKLRGWL</sequence>
<dbReference type="InterPro" id="IPR019951">
    <property type="entry name" value="F420_OxRdatse_Rv3520c_pred"/>
</dbReference>
<dbReference type="CDD" id="cd01097">
    <property type="entry name" value="Tetrahydromethanopterin_reductase"/>
    <property type="match status" value="1"/>
</dbReference>
<dbReference type="RefSeq" id="WP_378536891.1">
    <property type="nucleotide sequence ID" value="NZ_JBHSBH010000015.1"/>
</dbReference>
<comment type="caution">
    <text evidence="3">The sequence shown here is derived from an EMBL/GenBank/DDBJ whole genome shotgun (WGS) entry which is preliminary data.</text>
</comment>
<organism evidence="3 4">
    <name type="scientific">Nocardiopsis sediminis</name>
    <dbReference type="NCBI Taxonomy" id="1778267"/>
    <lineage>
        <taxon>Bacteria</taxon>
        <taxon>Bacillati</taxon>
        <taxon>Actinomycetota</taxon>
        <taxon>Actinomycetes</taxon>
        <taxon>Streptosporangiales</taxon>
        <taxon>Nocardiopsidaceae</taxon>
        <taxon>Nocardiopsis</taxon>
    </lineage>
</organism>
<dbReference type="InterPro" id="IPR036661">
    <property type="entry name" value="Luciferase-like_sf"/>
</dbReference>
<reference evidence="4" key="1">
    <citation type="journal article" date="2019" name="Int. J. Syst. Evol. Microbiol.">
        <title>The Global Catalogue of Microorganisms (GCM) 10K type strain sequencing project: providing services to taxonomists for standard genome sequencing and annotation.</title>
        <authorList>
            <consortium name="The Broad Institute Genomics Platform"/>
            <consortium name="The Broad Institute Genome Sequencing Center for Infectious Disease"/>
            <person name="Wu L."/>
            <person name="Ma J."/>
        </authorList>
    </citation>
    <scope>NUCLEOTIDE SEQUENCE [LARGE SCALE GENOMIC DNA]</scope>
    <source>
        <strain evidence="4">TBRC 1826</strain>
    </source>
</reference>
<name>A0ABV8FW99_9ACTN</name>
<keyword evidence="4" id="KW-1185">Reference proteome</keyword>
<evidence type="ECO:0000313" key="3">
    <source>
        <dbReference type="EMBL" id="MFC3998793.1"/>
    </source>
</evidence>
<protein>
    <submittedName>
        <fullName evidence="3">LLM class F420-dependent oxidoreductase</fullName>
        <ecNumber evidence="3">1.-.-.-</ecNumber>
    </submittedName>
</protein>
<dbReference type="Gene3D" id="3.20.20.30">
    <property type="entry name" value="Luciferase-like domain"/>
    <property type="match status" value="1"/>
</dbReference>
<dbReference type="EMBL" id="JBHSBH010000015">
    <property type="protein sequence ID" value="MFC3998793.1"/>
    <property type="molecule type" value="Genomic_DNA"/>
</dbReference>
<dbReference type="InterPro" id="IPR050564">
    <property type="entry name" value="F420-G6PD/mer"/>
</dbReference>
<keyword evidence="1 3" id="KW-0560">Oxidoreductase</keyword>
<dbReference type="GO" id="GO:0016491">
    <property type="term" value="F:oxidoreductase activity"/>
    <property type="evidence" value="ECO:0007669"/>
    <property type="project" value="UniProtKB-KW"/>
</dbReference>